<evidence type="ECO:0000313" key="3">
    <source>
        <dbReference type="Proteomes" id="UP000541770"/>
    </source>
</evidence>
<organism evidence="2 3">
    <name type="scientific">Pseudomonas mosselii</name>
    <dbReference type="NCBI Taxonomy" id="78327"/>
    <lineage>
        <taxon>Bacteria</taxon>
        <taxon>Pseudomonadati</taxon>
        <taxon>Pseudomonadota</taxon>
        <taxon>Gammaproteobacteria</taxon>
        <taxon>Pseudomonadales</taxon>
        <taxon>Pseudomonadaceae</taxon>
        <taxon>Pseudomonas</taxon>
    </lineage>
</organism>
<dbReference type="EMBL" id="JACGDE010000002">
    <property type="protein sequence ID" value="MBA6063982.1"/>
    <property type="molecule type" value="Genomic_DNA"/>
</dbReference>
<evidence type="ECO:0000256" key="1">
    <source>
        <dbReference type="SAM" id="MobiDB-lite"/>
    </source>
</evidence>
<dbReference type="AlphaFoldDB" id="A0A7W2PX12"/>
<name>A0A7W2PX12_9PSED</name>
<evidence type="ECO:0000313" key="2">
    <source>
        <dbReference type="EMBL" id="MBA6063982.1"/>
    </source>
</evidence>
<dbReference type="Proteomes" id="UP000541770">
    <property type="component" value="Unassembled WGS sequence"/>
</dbReference>
<sequence>MTITRLYRILASALRRPTPAATPSPTFYPIDSQSLATRANREVPHA</sequence>
<protein>
    <submittedName>
        <fullName evidence="2">Uncharacterized protein</fullName>
    </submittedName>
</protein>
<gene>
    <name evidence="2" type="ORF">H4C75_04325</name>
</gene>
<reference evidence="2 3" key="1">
    <citation type="submission" date="2020-07" db="EMBL/GenBank/DDBJ databases">
        <title>Diversity of carbapenemase encoding genes among Pseudomonas putida group clinical isolates in a tertiary Brazilian hospital.</title>
        <authorList>
            <person name="Alberto-Lei F."/>
            <person name="Nodari C.S."/>
            <person name="Streling A.P."/>
            <person name="Paulino J.T."/>
            <person name="Bessa-Neto F.O."/>
            <person name="Cayo R."/>
            <person name="Gales A.C."/>
        </authorList>
    </citation>
    <scope>NUCLEOTIDE SEQUENCE [LARGE SCALE GENOMIC DNA]</scope>
    <source>
        <strain evidence="2 3">14802</strain>
    </source>
</reference>
<feature type="region of interest" description="Disordered" evidence="1">
    <location>
        <begin position="17"/>
        <end position="46"/>
    </location>
</feature>
<dbReference type="RefSeq" id="WP_182322030.1">
    <property type="nucleotide sequence ID" value="NZ_JACGDE010000002.1"/>
</dbReference>
<accession>A0A7W2PX12</accession>
<proteinExistence type="predicted"/>
<comment type="caution">
    <text evidence="2">The sequence shown here is derived from an EMBL/GenBank/DDBJ whole genome shotgun (WGS) entry which is preliminary data.</text>
</comment>